<comment type="similarity">
    <text evidence="2">Belongs to the DAP10 family.</text>
</comment>
<feature type="region of interest" description="Disordered" evidence="13">
    <location>
        <begin position="1"/>
        <end position="32"/>
    </location>
</feature>
<reference evidence="15" key="2">
    <citation type="submission" date="2025-08" db="UniProtKB">
        <authorList>
            <consortium name="Ensembl"/>
        </authorList>
    </citation>
    <scope>IDENTIFICATION</scope>
</reference>
<evidence type="ECO:0000256" key="7">
    <source>
        <dbReference type="ARBA" id="ARBA00022989"/>
    </source>
</evidence>
<evidence type="ECO:0000256" key="10">
    <source>
        <dbReference type="ARBA" id="ARBA00023180"/>
    </source>
</evidence>
<dbReference type="InterPro" id="IPR009861">
    <property type="entry name" value="HCST"/>
</dbReference>
<dbReference type="AlphaFoldDB" id="A0A4X2MAM4"/>
<keyword evidence="5 14" id="KW-0812">Transmembrane</keyword>
<evidence type="ECO:0000256" key="2">
    <source>
        <dbReference type="ARBA" id="ARBA00006724"/>
    </source>
</evidence>
<evidence type="ECO:0000256" key="5">
    <source>
        <dbReference type="ARBA" id="ARBA00022692"/>
    </source>
</evidence>
<dbReference type="GO" id="GO:0043548">
    <property type="term" value="F:phosphatidylinositol 3-kinase binding"/>
    <property type="evidence" value="ECO:0007669"/>
    <property type="project" value="InterPro"/>
</dbReference>
<keyword evidence="16" id="KW-1185">Reference proteome</keyword>
<dbReference type="GO" id="GO:0050776">
    <property type="term" value="P:regulation of immune response"/>
    <property type="evidence" value="ECO:0007669"/>
    <property type="project" value="InterPro"/>
</dbReference>
<reference evidence="16" key="1">
    <citation type="submission" date="2018-12" db="EMBL/GenBank/DDBJ databases">
        <authorList>
            <person name="Yazar S."/>
        </authorList>
    </citation>
    <scope>NUCLEOTIDE SEQUENCE [LARGE SCALE GENOMIC DNA]</scope>
</reference>
<dbReference type="Proteomes" id="UP000314987">
    <property type="component" value="Unassembled WGS sequence"/>
</dbReference>
<keyword evidence="10" id="KW-0325">Glycoprotein</keyword>
<dbReference type="GO" id="GO:0016020">
    <property type="term" value="C:membrane"/>
    <property type="evidence" value="ECO:0007669"/>
    <property type="project" value="UniProtKB-SubCell"/>
</dbReference>
<dbReference type="GO" id="GO:0051897">
    <property type="term" value="P:positive regulation of phosphatidylinositol 3-kinase/protein kinase B signal transduction"/>
    <property type="evidence" value="ECO:0007669"/>
    <property type="project" value="InterPro"/>
</dbReference>
<evidence type="ECO:0000256" key="13">
    <source>
        <dbReference type="SAM" id="MobiDB-lite"/>
    </source>
</evidence>
<gene>
    <name evidence="15" type="primary">HCST</name>
</gene>
<evidence type="ECO:0000256" key="11">
    <source>
        <dbReference type="ARBA" id="ARBA00031053"/>
    </source>
</evidence>
<reference evidence="15" key="3">
    <citation type="submission" date="2025-09" db="UniProtKB">
        <authorList>
            <consortium name="Ensembl"/>
        </authorList>
    </citation>
    <scope>IDENTIFICATION</scope>
</reference>
<proteinExistence type="inferred from homology"/>
<sequence length="92" mass="9800">MLSPMFLKVTAAQTPPGEERPRQPRAYPPVQDPNCGPLSLPLPLPLPLLVGLVAADALMTLLIVGAVFACARPRGASRKPGKRVYMNMPGRG</sequence>
<name>A0A4X2MAM4_VOMUR</name>
<evidence type="ECO:0000256" key="9">
    <source>
        <dbReference type="ARBA" id="ARBA00023157"/>
    </source>
</evidence>
<evidence type="ECO:0000256" key="8">
    <source>
        <dbReference type="ARBA" id="ARBA00023136"/>
    </source>
</evidence>
<dbReference type="PANTHER" id="PTHR21409:SF1">
    <property type="entry name" value="HEMATOPOIETIC CELL SIGNAL TRANSDUCER"/>
    <property type="match status" value="1"/>
</dbReference>
<keyword evidence="7 14" id="KW-1133">Transmembrane helix</keyword>
<evidence type="ECO:0000256" key="14">
    <source>
        <dbReference type="SAM" id="Phobius"/>
    </source>
</evidence>
<dbReference type="OMA" id="AQMTPGE"/>
<evidence type="ECO:0000256" key="3">
    <source>
        <dbReference type="ARBA" id="ARBA00018050"/>
    </source>
</evidence>
<dbReference type="STRING" id="29139.ENSVURP00010030777"/>
<organism evidence="15 16">
    <name type="scientific">Vombatus ursinus</name>
    <name type="common">Common wombat</name>
    <dbReference type="NCBI Taxonomy" id="29139"/>
    <lineage>
        <taxon>Eukaryota</taxon>
        <taxon>Metazoa</taxon>
        <taxon>Chordata</taxon>
        <taxon>Craniata</taxon>
        <taxon>Vertebrata</taxon>
        <taxon>Euteleostomi</taxon>
        <taxon>Mammalia</taxon>
        <taxon>Metatheria</taxon>
        <taxon>Diprotodontia</taxon>
        <taxon>Vombatidae</taxon>
        <taxon>Vombatus</taxon>
    </lineage>
</organism>
<feature type="transmembrane region" description="Helical" evidence="14">
    <location>
        <begin position="48"/>
        <end position="71"/>
    </location>
</feature>
<keyword evidence="8 14" id="KW-0472">Membrane</keyword>
<evidence type="ECO:0000313" key="15">
    <source>
        <dbReference type="Ensembl" id="ENSVURP00010030777.1"/>
    </source>
</evidence>
<dbReference type="GeneTree" id="ENSGT00390000012777"/>
<evidence type="ECO:0000256" key="6">
    <source>
        <dbReference type="ARBA" id="ARBA00022729"/>
    </source>
</evidence>
<evidence type="ECO:0000256" key="4">
    <source>
        <dbReference type="ARBA" id="ARBA00022553"/>
    </source>
</evidence>
<dbReference type="GO" id="GO:0005102">
    <property type="term" value="F:signaling receptor binding"/>
    <property type="evidence" value="ECO:0007669"/>
    <property type="project" value="InterPro"/>
</dbReference>
<keyword evidence="9" id="KW-1015">Disulfide bond</keyword>
<evidence type="ECO:0000313" key="16">
    <source>
        <dbReference type="Proteomes" id="UP000314987"/>
    </source>
</evidence>
<evidence type="ECO:0000256" key="12">
    <source>
        <dbReference type="ARBA" id="ARBA00031263"/>
    </source>
</evidence>
<dbReference type="PANTHER" id="PTHR21409">
    <property type="entry name" value="HEMATOPOIETIC CELL SIGNAL TRANSDUCER"/>
    <property type="match status" value="1"/>
</dbReference>
<keyword evidence="4" id="KW-0597">Phosphoprotein</keyword>
<dbReference type="Ensembl" id="ENSVURT00010035049.1">
    <property type="protein sequence ID" value="ENSVURP00010030777.1"/>
    <property type="gene ID" value="ENSVURG00010023544.1"/>
</dbReference>
<protein>
    <recommendedName>
        <fullName evidence="3">Hematopoietic cell signal transducer</fullName>
    </recommendedName>
    <alternativeName>
        <fullName evidence="12">DNAX-activation protein 10</fullName>
    </alternativeName>
    <alternativeName>
        <fullName evidence="11">Membrane protein DAP10</fullName>
    </alternativeName>
</protein>
<evidence type="ECO:0000256" key="1">
    <source>
        <dbReference type="ARBA" id="ARBA00004479"/>
    </source>
</evidence>
<dbReference type="Pfam" id="PF07213">
    <property type="entry name" value="DAP10"/>
    <property type="match status" value="1"/>
</dbReference>
<accession>A0A4X2MAM4</accession>
<keyword evidence="6" id="KW-0732">Signal</keyword>
<comment type="subcellular location">
    <subcellularLocation>
        <location evidence="1">Membrane</location>
        <topology evidence="1">Single-pass type I membrane protein</topology>
    </subcellularLocation>
</comment>